<dbReference type="InterPro" id="IPR045556">
    <property type="entry name" value="DUF6351"/>
</dbReference>
<feature type="signal peptide" evidence="1">
    <location>
        <begin position="1"/>
        <end position="26"/>
    </location>
</feature>
<reference evidence="3 4" key="1">
    <citation type="submission" date="2018-12" db="EMBL/GenBank/DDBJ databases">
        <authorList>
            <person name="Yang E."/>
        </authorList>
    </citation>
    <scope>NUCLEOTIDE SEQUENCE [LARGE SCALE GENOMIC DNA]</scope>
    <source>
        <strain evidence="3 4">SOD</strain>
    </source>
</reference>
<keyword evidence="4" id="KW-1185">Reference proteome</keyword>
<name>A0A430HH94_9BURK</name>
<organism evidence="3 4">
    <name type="scientific">Massilia atriviolacea</name>
    <dbReference type="NCBI Taxonomy" id="2495579"/>
    <lineage>
        <taxon>Bacteria</taxon>
        <taxon>Pseudomonadati</taxon>
        <taxon>Pseudomonadota</taxon>
        <taxon>Betaproteobacteria</taxon>
        <taxon>Burkholderiales</taxon>
        <taxon>Oxalobacteraceae</taxon>
        <taxon>Telluria group</taxon>
        <taxon>Massilia</taxon>
    </lineage>
</organism>
<dbReference type="OrthoDB" id="3078806at2"/>
<gene>
    <name evidence="3" type="ORF">EJB06_21290</name>
</gene>
<keyword evidence="1" id="KW-0732">Signal</keyword>
<comment type="caution">
    <text evidence="3">The sequence shown here is derived from an EMBL/GenBank/DDBJ whole genome shotgun (WGS) entry which is preliminary data.</text>
</comment>
<accession>A0A430HH94</accession>
<evidence type="ECO:0000259" key="2">
    <source>
        <dbReference type="Pfam" id="PF19878"/>
    </source>
</evidence>
<dbReference type="Proteomes" id="UP000278085">
    <property type="component" value="Unassembled WGS sequence"/>
</dbReference>
<feature type="domain" description="DUF6351" evidence="2">
    <location>
        <begin position="34"/>
        <end position="755"/>
    </location>
</feature>
<proteinExistence type="predicted"/>
<dbReference type="EMBL" id="RXLQ01000012">
    <property type="protein sequence ID" value="RSZ56876.1"/>
    <property type="molecule type" value="Genomic_DNA"/>
</dbReference>
<evidence type="ECO:0000256" key="1">
    <source>
        <dbReference type="SAM" id="SignalP"/>
    </source>
</evidence>
<dbReference type="Pfam" id="PF19878">
    <property type="entry name" value="DUF6351"/>
    <property type="match status" value="1"/>
</dbReference>
<evidence type="ECO:0000313" key="3">
    <source>
        <dbReference type="EMBL" id="RSZ56876.1"/>
    </source>
</evidence>
<dbReference type="PROSITE" id="PS51257">
    <property type="entry name" value="PROKAR_LIPOPROTEIN"/>
    <property type="match status" value="1"/>
</dbReference>
<sequence length="764" mass="81782">MNHWTRAAACALAAIGLTGCGGAAHAPHSRVHLAVLSSAPEMVSGGDARVAVSAAGEVHGKLTFRLNGQPIDPPMQAQGERVEGVVSGLAEGKNLLEVAYLNDSGRTVSDALVLTNHPSGGPVFTGAQQQPFVCRTQESGLGQPLVDNQDGIGHPVFDQPGGRLVGHSKSCAIKTQIHYFYFNGESFKPFDAARGYGAPPADLKTVTVAGASVPYVVRVEAGTINRFVYTIAMLAPSAQRADTFDTASWNRKLVYWLRGGVGLGHQQGTAIWFNGGLRGAERQIISGILAQGYAVASSSGNETGVHYNMRLAEETAMMTKERFIEAVGRPAFTIGIGGSGGAVQQYLFAQNRPGLLDAGIPVQSYPDMVTQTIPVADCPLLEQYFNEEAARDPASMWAVWSRRRLVEGMNGSDTVLNPVTDKPGSTECINGWQGAVPTVLNPVYKDPRYELVAKNYGYPADVFAAVKWTHWNDLANIYGAKADGHAPSPIDNVGVQYGLGALLAGQIGKEEFLRLNACVGSWKEPSQFAQWDAAADPFDARNMQRSAGCRDPGGLPAPRRAGDIGAMRAAYASGHVFTGQRLDIPMIDVRPYLEPALNMHNARQAFSVRARLLDANRAAAARQVIWFTAAQADQGARALEALAVLDSYLTTRRAPEGFSDKCFDAGGAVIGVGPSAWDGILNRAPQGACSAAFPVYSSPRMVAGDSIKGDIFKCRLKPVATALRDGTYADTVRFSAGEREWLERIFPQGVCDYRFGDQGRPPRW</sequence>
<protein>
    <recommendedName>
        <fullName evidence="2">DUF6351 domain-containing protein</fullName>
    </recommendedName>
</protein>
<evidence type="ECO:0000313" key="4">
    <source>
        <dbReference type="Proteomes" id="UP000278085"/>
    </source>
</evidence>
<dbReference type="RefSeq" id="WP_126076032.1">
    <property type="nucleotide sequence ID" value="NZ_CP051166.1"/>
</dbReference>
<dbReference type="AlphaFoldDB" id="A0A430HH94"/>
<feature type="chain" id="PRO_5019142992" description="DUF6351 domain-containing protein" evidence="1">
    <location>
        <begin position="27"/>
        <end position="764"/>
    </location>
</feature>